<dbReference type="EMBL" id="JAMGBC010000001">
    <property type="protein sequence ID" value="MCL6677927.1"/>
    <property type="molecule type" value="Genomic_DNA"/>
</dbReference>
<dbReference type="SUPFAM" id="SSF51419">
    <property type="entry name" value="PLP-binding barrel"/>
    <property type="match status" value="1"/>
</dbReference>
<dbReference type="SMART" id="SM01119">
    <property type="entry name" value="D-ser_dehydrat"/>
    <property type="match status" value="1"/>
</dbReference>
<name>A0ABT0RCD9_9SPHN</name>
<evidence type="ECO:0000313" key="5">
    <source>
        <dbReference type="Proteomes" id="UP001165343"/>
    </source>
</evidence>
<dbReference type="Proteomes" id="UP001165343">
    <property type="component" value="Unassembled WGS sequence"/>
</dbReference>
<evidence type="ECO:0000313" key="4">
    <source>
        <dbReference type="EMBL" id="MCL6677927.1"/>
    </source>
</evidence>
<keyword evidence="4" id="KW-0413">Isomerase</keyword>
<dbReference type="EC" id="5.1.1.1" evidence="4"/>
<comment type="similarity">
    <text evidence="1">Belongs to the DSD1 family.</text>
</comment>
<dbReference type="InterPro" id="IPR029066">
    <property type="entry name" value="PLP-binding_barrel"/>
</dbReference>
<feature type="domain" description="D-serine dehydratase-like" evidence="3">
    <location>
        <begin position="266"/>
        <end position="373"/>
    </location>
</feature>
<reference evidence="4" key="1">
    <citation type="submission" date="2022-05" db="EMBL/GenBank/DDBJ databases">
        <authorList>
            <person name="Jo J.-H."/>
            <person name="Im W.-T."/>
        </authorList>
    </citation>
    <scope>NUCLEOTIDE SEQUENCE</scope>
    <source>
        <strain evidence="4">RG327</strain>
    </source>
</reference>
<protein>
    <submittedName>
        <fullName evidence="4">Alanine racemase</fullName>
        <ecNumber evidence="4">5.1.1.1</ecNumber>
    </submittedName>
</protein>
<keyword evidence="2" id="KW-0456">Lyase</keyword>
<evidence type="ECO:0000256" key="1">
    <source>
        <dbReference type="ARBA" id="ARBA00005323"/>
    </source>
</evidence>
<keyword evidence="5" id="KW-1185">Reference proteome</keyword>
<dbReference type="InterPro" id="IPR026956">
    <property type="entry name" value="D-ser_dehydrat-like_dom"/>
</dbReference>
<sequence>MNELSPVATRPKTIADVATPALILDRRKLQSNADRMRARVAELGVQLRPHVKTCKSIDVLRVLSGGADLAITVSTLAEARYFFENGVRDILYAVGIAPSKLPQIADLIRRGCTLRVILDTVEAAEMVQAFGLAEGITIEALIELDTDGCRAGVAPNDELLLEIARRLSSDRGARLAGVMTHAGGSYSARTLGEFEDIAERERAGAVSAAERLRAASFQVEIVSVGSTPTVYYARGLEGVTEARVGVYAFGDLVQAELGTCGVDDIAISVLASVIGHNRSHGRVLVDAGFLALSRDRGTADFPVDWGYGAVCDAATGALIDGVRVESTNQEHGIITATSGELDWSRFPIGGQVRVLPNHACATAAAHDRYFVVDGGNDIVGVWERVNGW</sequence>
<dbReference type="Gene3D" id="3.20.20.10">
    <property type="entry name" value="Alanine racemase"/>
    <property type="match status" value="1"/>
</dbReference>
<gene>
    <name evidence="4" type="ORF">LZ519_01130</name>
</gene>
<dbReference type="Pfam" id="PF01168">
    <property type="entry name" value="Ala_racemase_N"/>
    <property type="match status" value="1"/>
</dbReference>
<organism evidence="4 5">
    <name type="scientific">Sphingomonas anseongensis</name>
    <dbReference type="NCBI Taxonomy" id="2908207"/>
    <lineage>
        <taxon>Bacteria</taxon>
        <taxon>Pseudomonadati</taxon>
        <taxon>Pseudomonadota</taxon>
        <taxon>Alphaproteobacteria</taxon>
        <taxon>Sphingomonadales</taxon>
        <taxon>Sphingomonadaceae</taxon>
        <taxon>Sphingomonas</taxon>
    </lineage>
</organism>
<dbReference type="Gene3D" id="2.40.37.20">
    <property type="entry name" value="D-serine dehydratase-like domain"/>
    <property type="match status" value="1"/>
</dbReference>
<dbReference type="InterPro" id="IPR042208">
    <property type="entry name" value="D-ser_dehydrat-like_sf"/>
</dbReference>
<dbReference type="RefSeq" id="WP_249866909.1">
    <property type="nucleotide sequence ID" value="NZ_JAMGBC010000001.1"/>
</dbReference>
<dbReference type="GO" id="GO:0008784">
    <property type="term" value="F:alanine racemase activity"/>
    <property type="evidence" value="ECO:0007669"/>
    <property type="project" value="UniProtKB-EC"/>
</dbReference>
<evidence type="ECO:0000256" key="2">
    <source>
        <dbReference type="ARBA" id="ARBA00023239"/>
    </source>
</evidence>
<dbReference type="Pfam" id="PF14031">
    <property type="entry name" value="D-ser_dehydrat"/>
    <property type="match status" value="1"/>
</dbReference>
<dbReference type="InterPro" id="IPR051466">
    <property type="entry name" value="D-amino_acid_metab_enzyme"/>
</dbReference>
<proteinExistence type="inferred from homology"/>
<dbReference type="InterPro" id="IPR001608">
    <property type="entry name" value="Ala_racemase_N"/>
</dbReference>
<dbReference type="PANTHER" id="PTHR28004">
    <property type="entry name" value="ZGC:162816-RELATED"/>
    <property type="match status" value="1"/>
</dbReference>
<dbReference type="PANTHER" id="PTHR28004:SF2">
    <property type="entry name" value="D-SERINE DEHYDRATASE"/>
    <property type="match status" value="1"/>
</dbReference>
<comment type="caution">
    <text evidence="4">The sequence shown here is derived from an EMBL/GenBank/DDBJ whole genome shotgun (WGS) entry which is preliminary data.</text>
</comment>
<evidence type="ECO:0000259" key="3">
    <source>
        <dbReference type="SMART" id="SM01119"/>
    </source>
</evidence>
<accession>A0ABT0RCD9</accession>